<dbReference type="Proteomes" id="UP000034037">
    <property type="component" value="Chromosome"/>
</dbReference>
<dbReference type="AlphaFoldDB" id="A0A0F6WQT8"/>
<dbReference type="PATRIC" id="fig|92706.3.peg.1999"/>
<reference evidence="1 2" key="1">
    <citation type="submission" date="2015-04" db="EMBL/GenBank/DDBJ databases">
        <title>Complete Genome Sequence of Brevibacterium flavum ATCC 15168.</title>
        <authorList>
            <person name="Ahn J."/>
            <person name="Park G."/>
            <person name="Jeon W."/>
            <person name="Jang Y."/>
            <person name="Jang M."/>
            <person name="Lee H."/>
            <person name="Lee H."/>
        </authorList>
    </citation>
    <scope>NUCLEOTIDE SEQUENCE [LARGE SCALE GENOMIC DNA]</scope>
    <source>
        <strain evidence="1 2">ATCC 15168</strain>
    </source>
</reference>
<dbReference type="EMBL" id="CP011309">
    <property type="protein sequence ID" value="AKF27782.1"/>
    <property type="molecule type" value="Genomic_DNA"/>
</dbReference>
<protein>
    <recommendedName>
        <fullName evidence="3">DUF2744 domain-containing protein</fullName>
    </recommendedName>
</protein>
<dbReference type="Pfam" id="PF10910">
    <property type="entry name" value="Phage_gene29"/>
    <property type="match status" value="1"/>
</dbReference>
<gene>
    <name evidence="1" type="ORF">YH66_09570</name>
</gene>
<dbReference type="RefSeq" id="WP_003861785.1">
    <property type="nucleotide sequence ID" value="NZ_CP011309.1"/>
</dbReference>
<evidence type="ECO:0008006" key="3">
    <source>
        <dbReference type="Google" id="ProtNLM"/>
    </source>
</evidence>
<sequence length="139" mass="15302">MAGGIPLQHECNLEDPEEMFLWMLTALPGMEEQAPMLVPPAWARKWSKRLYDAGARFHPEEQTVKYIPPPQKSSALYAGSGRWVKMGESPTPEETAPSISGLSIAEKREVVKQLQEEGYIPAAVTGPEQDVAEVSSHGD</sequence>
<dbReference type="HOGENOM" id="CLU_153083_0_0_11"/>
<name>A0A0F6WQT8_9CORY</name>
<dbReference type="InterPro" id="IPR021226">
    <property type="entry name" value="Phage_gene29"/>
</dbReference>
<proteinExistence type="predicted"/>
<evidence type="ECO:0000313" key="1">
    <source>
        <dbReference type="EMBL" id="AKF27782.1"/>
    </source>
</evidence>
<accession>A0A0F6WQT8</accession>
<keyword evidence="2" id="KW-1185">Reference proteome</keyword>
<organism evidence="1 2">
    <name type="scientific">[Brevibacterium] flavum</name>
    <dbReference type="NCBI Taxonomy" id="92706"/>
    <lineage>
        <taxon>Bacteria</taxon>
        <taxon>Bacillati</taxon>
        <taxon>Actinomycetota</taxon>
        <taxon>Actinomycetes</taxon>
        <taxon>Mycobacteriales</taxon>
        <taxon>Corynebacteriaceae</taxon>
        <taxon>Corynebacterium</taxon>
    </lineage>
</organism>
<evidence type="ECO:0000313" key="2">
    <source>
        <dbReference type="Proteomes" id="UP000034037"/>
    </source>
</evidence>